<keyword evidence="4" id="KW-1185">Reference proteome</keyword>
<evidence type="ECO:0000259" key="2">
    <source>
        <dbReference type="Pfam" id="PF01558"/>
    </source>
</evidence>
<dbReference type="Gene3D" id="3.40.920.10">
    <property type="entry name" value="Pyruvate-ferredoxin oxidoreductase, PFOR, domain III"/>
    <property type="match status" value="1"/>
</dbReference>
<dbReference type="SUPFAM" id="SSF53323">
    <property type="entry name" value="Pyruvate-ferredoxin oxidoreductase, PFOR, domain III"/>
    <property type="match status" value="1"/>
</dbReference>
<protein>
    <submittedName>
        <fullName evidence="3">2-oxoglutarate ferredoxin oxidoreductase subunit gamma</fullName>
    </submittedName>
</protein>
<dbReference type="Pfam" id="PF01558">
    <property type="entry name" value="POR"/>
    <property type="match status" value="1"/>
</dbReference>
<keyword evidence="1" id="KW-0560">Oxidoreductase</keyword>
<evidence type="ECO:0000256" key="1">
    <source>
        <dbReference type="ARBA" id="ARBA00023002"/>
    </source>
</evidence>
<gene>
    <name evidence="3" type="ORF">C8D99_103111</name>
</gene>
<dbReference type="OrthoDB" id="9789125at2"/>
<dbReference type="InterPro" id="IPR002869">
    <property type="entry name" value="Pyrv_flavodox_OxRed_cen"/>
</dbReference>
<organism evidence="3 4">
    <name type="scientific">Aminivibrio pyruvatiphilus</name>
    <dbReference type="NCBI Taxonomy" id="1005740"/>
    <lineage>
        <taxon>Bacteria</taxon>
        <taxon>Thermotogati</taxon>
        <taxon>Synergistota</taxon>
        <taxon>Synergistia</taxon>
        <taxon>Synergistales</taxon>
        <taxon>Aminobacteriaceae</taxon>
        <taxon>Aminivibrio</taxon>
    </lineage>
</organism>
<dbReference type="EMBL" id="SORI01000003">
    <property type="protein sequence ID" value="TDY62891.1"/>
    <property type="molecule type" value="Genomic_DNA"/>
</dbReference>
<evidence type="ECO:0000313" key="3">
    <source>
        <dbReference type="EMBL" id="TDY62891.1"/>
    </source>
</evidence>
<dbReference type="RefSeq" id="WP_133956506.1">
    <property type="nucleotide sequence ID" value="NZ_SORI01000003.1"/>
</dbReference>
<reference evidence="3 4" key="1">
    <citation type="submission" date="2019-03" db="EMBL/GenBank/DDBJ databases">
        <title>Genomic Encyclopedia of Type Strains, Phase IV (KMG-IV): sequencing the most valuable type-strain genomes for metagenomic binning, comparative biology and taxonomic classification.</title>
        <authorList>
            <person name="Goeker M."/>
        </authorList>
    </citation>
    <scope>NUCLEOTIDE SEQUENCE [LARGE SCALE GENOMIC DNA]</scope>
    <source>
        <strain evidence="3 4">DSM 25964</strain>
    </source>
</reference>
<dbReference type="GO" id="GO:0016903">
    <property type="term" value="F:oxidoreductase activity, acting on the aldehyde or oxo group of donors"/>
    <property type="evidence" value="ECO:0007669"/>
    <property type="project" value="InterPro"/>
</dbReference>
<dbReference type="AlphaFoldDB" id="A0A4V3HGW7"/>
<proteinExistence type="predicted"/>
<name>A0A4V3HGW7_9BACT</name>
<dbReference type="PANTHER" id="PTHR42730">
    <property type="entry name" value="2-OXOGLUTARATE SYNTHASE SUBUNIT KORC"/>
    <property type="match status" value="1"/>
</dbReference>
<sequence>MNGKTEIVLAGVGGQGLVTIGGILGEAAVLEGRNACLSSSYGTEARGTFTKSDVIISGDEIDFIEAENPAAVLCLAQAAYDRYSPVLGPEAVLVYDSDTVSPSGKGAARERGYSLSSLAGPGTANLAALGLVAALSGAVREESVAVVIRKKTASSSPLRKGSEEAFRKGFAAASL</sequence>
<dbReference type="InterPro" id="IPR019752">
    <property type="entry name" value="Pyrv/ketoisovalerate_OxRed_cat"/>
</dbReference>
<accession>A0A4V3HGW7</accession>
<dbReference type="InterPro" id="IPR052554">
    <property type="entry name" value="2-oxoglutarate_synth_KorC"/>
</dbReference>
<comment type="caution">
    <text evidence="3">The sequence shown here is derived from an EMBL/GenBank/DDBJ whole genome shotgun (WGS) entry which is preliminary data.</text>
</comment>
<evidence type="ECO:0000313" key="4">
    <source>
        <dbReference type="Proteomes" id="UP000295066"/>
    </source>
</evidence>
<dbReference type="Proteomes" id="UP000295066">
    <property type="component" value="Unassembled WGS sequence"/>
</dbReference>
<feature type="domain" description="Pyruvate/ketoisovalerate oxidoreductase catalytic" evidence="2">
    <location>
        <begin position="13"/>
        <end position="170"/>
    </location>
</feature>
<dbReference type="PANTHER" id="PTHR42730:SF1">
    <property type="entry name" value="2-OXOGLUTARATE SYNTHASE SUBUNIT KORC"/>
    <property type="match status" value="1"/>
</dbReference>